<sequence>MKKIHKIGIVSTLLIAMQPCIINAKEVVQKTQITGENSYQISKTISQKGWQKCESIIILNEKSIIDGIIATPLASLYDSPILLSSENTLPNETKTEIERLKPKKIILIGGENTISSEVISDIKSISEDISIERIGGNNRYETSLEIAKHIDEKKDVNKIYVGNSYGEPDLISIATKAGQDKQPIILAEKDKIKDDMYDWLKSEELDNAYIIGGENSIQQDIIESLNKITLYDISKNRIGGVDRYDTNVQIIDKFYNDKNMDNLIITDSKDSINALMAAPLSSKIKSPIMILPSEKLTKSQVDLLNNRYANKINVLGNNVNNNALNELVELLTLDNIDYSNKDVIFFIPHQDDEVLSFSNTIKKYIDNGSNVKVVLHANGSLSVARHVLNGEDGRVCRIHNYVHSPRYEEYALGTDNVDFIHNNELSKYRDDEFKRSLSKLGVKEENIYFSQYMVNDRRLNKSTAIKGINEFMEKYPNAIVHTFYDGKYSNGNHIDHMGLGEGARELYNRGIIKQLYMHVEPYLYDDLLKRGLDKNVYEYLPINDIQDKSVKEALKEYCKWDPKTGKLAIGYHSVSSYFDEAIKNPVNYIMEVK</sequence>
<dbReference type="Pfam" id="PF02585">
    <property type="entry name" value="PIG-L"/>
    <property type="match status" value="1"/>
</dbReference>
<name>A0A1G9QP67_9FIRM</name>
<dbReference type="InterPro" id="IPR024078">
    <property type="entry name" value="LmbE-like_dom_sf"/>
</dbReference>
<evidence type="ECO:0000313" key="1">
    <source>
        <dbReference type="EMBL" id="SDM12641.1"/>
    </source>
</evidence>
<dbReference type="InterPro" id="IPR003737">
    <property type="entry name" value="GlcNAc_PI_deacetylase-related"/>
</dbReference>
<accession>A0A1G9QP67</accession>
<evidence type="ECO:0000313" key="2">
    <source>
        <dbReference type="Proteomes" id="UP000199068"/>
    </source>
</evidence>
<dbReference type="PANTHER" id="PTHR30032:SF8">
    <property type="entry name" value="GERMINATION-SPECIFIC N-ACETYLMURAMOYL-L-ALANINE AMIDASE"/>
    <property type="match status" value="1"/>
</dbReference>
<dbReference type="Gene3D" id="3.40.50.10320">
    <property type="entry name" value="LmbE-like"/>
    <property type="match status" value="1"/>
</dbReference>
<dbReference type="InterPro" id="IPR007253">
    <property type="entry name" value="Cell_wall-bd_2"/>
</dbReference>
<organism evidence="1 2">
    <name type="scientific">Romboutsia lituseburensis DSM 797</name>
    <dbReference type="NCBI Taxonomy" id="1121325"/>
    <lineage>
        <taxon>Bacteria</taxon>
        <taxon>Bacillati</taxon>
        <taxon>Bacillota</taxon>
        <taxon>Clostridia</taxon>
        <taxon>Peptostreptococcales</taxon>
        <taxon>Peptostreptococcaceae</taxon>
        <taxon>Romboutsia</taxon>
    </lineage>
</organism>
<dbReference type="STRING" id="1121325.SAMN04515677_105301"/>
<dbReference type="EMBL" id="FNGW01000005">
    <property type="protein sequence ID" value="SDM12641.1"/>
    <property type="molecule type" value="Genomic_DNA"/>
</dbReference>
<proteinExistence type="predicted"/>
<dbReference type="Proteomes" id="UP000199068">
    <property type="component" value="Unassembled WGS sequence"/>
</dbReference>
<dbReference type="InterPro" id="IPR051922">
    <property type="entry name" value="Bact_Sporulation_Assoc"/>
</dbReference>
<dbReference type="Pfam" id="PF04122">
    <property type="entry name" value="CW_binding_2"/>
    <property type="match status" value="3"/>
</dbReference>
<reference evidence="1 2" key="1">
    <citation type="submission" date="2016-10" db="EMBL/GenBank/DDBJ databases">
        <authorList>
            <person name="de Groot N.N."/>
        </authorList>
    </citation>
    <scope>NUCLEOTIDE SEQUENCE [LARGE SCALE GENOMIC DNA]</scope>
    <source>
        <strain evidence="1 2">DSM 797</strain>
    </source>
</reference>
<keyword evidence="2" id="KW-1185">Reference proteome</keyword>
<gene>
    <name evidence="1" type="ORF">SAMN04515677_105301</name>
</gene>
<dbReference type="RefSeq" id="WP_092726401.1">
    <property type="nucleotide sequence ID" value="NZ_FNGW01000005.1"/>
</dbReference>
<dbReference type="SUPFAM" id="SSF102588">
    <property type="entry name" value="LmbE-like"/>
    <property type="match status" value="1"/>
</dbReference>
<dbReference type="AlphaFoldDB" id="A0A1G9QP67"/>
<dbReference type="Gene3D" id="3.40.50.12090">
    <property type="match status" value="2"/>
</dbReference>
<protein>
    <submittedName>
        <fullName evidence="1">Putative cell wall binding repeat 2</fullName>
    </submittedName>
</protein>
<dbReference type="PANTHER" id="PTHR30032">
    <property type="entry name" value="N-ACETYLMURAMOYL-L-ALANINE AMIDASE-RELATED"/>
    <property type="match status" value="1"/>
</dbReference>